<dbReference type="PROSITE" id="PS50983">
    <property type="entry name" value="FE_B12_PBP"/>
    <property type="match status" value="1"/>
</dbReference>
<dbReference type="EMBL" id="JBBHLI010000003">
    <property type="protein sequence ID" value="MEK9500760.1"/>
    <property type="molecule type" value="Genomic_DNA"/>
</dbReference>
<dbReference type="Pfam" id="PF01497">
    <property type="entry name" value="Peripla_BP_2"/>
    <property type="match status" value="1"/>
</dbReference>
<protein>
    <submittedName>
        <fullName evidence="2">ABC transporter substrate-binding protein</fullName>
    </submittedName>
</protein>
<evidence type="ECO:0000259" key="1">
    <source>
        <dbReference type="PROSITE" id="PS50983"/>
    </source>
</evidence>
<proteinExistence type="predicted"/>
<dbReference type="PANTHER" id="PTHR42860">
    <property type="entry name" value="VITAMIN B12-BINDING PROTEIN"/>
    <property type="match status" value="1"/>
</dbReference>
<dbReference type="Gene3D" id="3.40.50.1980">
    <property type="entry name" value="Nitrogenase molybdenum iron protein domain"/>
    <property type="match status" value="2"/>
</dbReference>
<evidence type="ECO:0000313" key="3">
    <source>
        <dbReference type="Proteomes" id="UP001484239"/>
    </source>
</evidence>
<reference evidence="2 3" key="1">
    <citation type="submission" date="2024-02" db="EMBL/GenBank/DDBJ databases">
        <title>A novel Gemmatimonadota bacterium.</title>
        <authorList>
            <person name="Du Z.-J."/>
            <person name="Ye Y.-Q."/>
        </authorList>
    </citation>
    <scope>NUCLEOTIDE SEQUENCE [LARGE SCALE GENOMIC DNA]</scope>
    <source>
        <strain evidence="2 3">DH-20</strain>
    </source>
</reference>
<comment type="caution">
    <text evidence="2">The sequence shown here is derived from an EMBL/GenBank/DDBJ whole genome shotgun (WGS) entry which is preliminary data.</text>
</comment>
<gene>
    <name evidence="2" type="ORF">WI372_07215</name>
</gene>
<dbReference type="InterPro" id="IPR002491">
    <property type="entry name" value="ABC_transptr_periplasmic_BD"/>
</dbReference>
<accession>A0ABU9E7Q7</accession>
<dbReference type="InterPro" id="IPR051030">
    <property type="entry name" value="Vitamin_B12-ABC_binding"/>
</dbReference>
<evidence type="ECO:0000313" key="2">
    <source>
        <dbReference type="EMBL" id="MEK9500760.1"/>
    </source>
</evidence>
<name>A0ABU9E7Q7_9BACT</name>
<dbReference type="Proteomes" id="UP001484239">
    <property type="component" value="Unassembled WGS sequence"/>
</dbReference>
<sequence length="310" mass="33015">MSDAPRRVVSLLPSASETIALLGAADRLVGRSHECDFPAELASVPVITASRLDDPGTSIGVDRGVRALVRDALAIYTVDVERLQASAPDLVVTQDLCAVCAVSLDDVRSAVQRLSTAGEVEILSLTPTRLGHVFDDIERIAAALAIPATGARIRAELTARMNAVEKRAQEAGQRPRVATVEWLDPIMLGGTWMPELIAMAGGRPVGATAGEHAPTLTLDELRLLEPEVVVIKPCGFSIARSLGEKSTLKRIAAAMPAGCRVVLTDGNAYFNRPGPRLVESLEILAACIHPDHFPELARRHAGELVPIDRS</sequence>
<keyword evidence="3" id="KW-1185">Reference proteome</keyword>
<organism evidence="2 3">
    <name type="scientific">Gaopeijia maritima</name>
    <dbReference type="NCBI Taxonomy" id="3119007"/>
    <lineage>
        <taxon>Bacteria</taxon>
        <taxon>Pseudomonadati</taxon>
        <taxon>Gemmatimonadota</taxon>
        <taxon>Longimicrobiia</taxon>
        <taxon>Gaopeijiales</taxon>
        <taxon>Gaopeijiaceae</taxon>
        <taxon>Gaopeijia</taxon>
    </lineage>
</organism>
<dbReference type="RefSeq" id="WP_405286610.1">
    <property type="nucleotide sequence ID" value="NZ_JBBHLI010000003.1"/>
</dbReference>
<dbReference type="SUPFAM" id="SSF53807">
    <property type="entry name" value="Helical backbone' metal receptor"/>
    <property type="match status" value="1"/>
</dbReference>
<dbReference type="PANTHER" id="PTHR42860:SF1">
    <property type="entry name" value="VITAMIN B12-BINDING PROTEIN"/>
    <property type="match status" value="1"/>
</dbReference>
<feature type="domain" description="Fe/B12 periplasmic-binding" evidence="1">
    <location>
        <begin position="7"/>
        <end position="292"/>
    </location>
</feature>